<feature type="region of interest" description="Disordered" evidence="2">
    <location>
        <begin position="295"/>
        <end position="318"/>
    </location>
</feature>
<evidence type="ECO:0000256" key="2">
    <source>
        <dbReference type="SAM" id="MobiDB-lite"/>
    </source>
</evidence>
<proteinExistence type="inferred from homology"/>
<dbReference type="Pfam" id="PF02481">
    <property type="entry name" value="DNA_processg_A"/>
    <property type="match status" value="1"/>
</dbReference>
<dbReference type="PANTHER" id="PTHR43022">
    <property type="entry name" value="PROTEIN SMF"/>
    <property type="match status" value="1"/>
</dbReference>
<protein>
    <submittedName>
        <fullName evidence="5">DNA protecting protein DprA</fullName>
    </submittedName>
</protein>
<dbReference type="STRING" id="928856.SAMN04488049_103360"/>
<dbReference type="RefSeq" id="WP_058288561.1">
    <property type="nucleotide sequence ID" value="NZ_CYSD01000012.1"/>
</dbReference>
<evidence type="ECO:0000259" key="4">
    <source>
        <dbReference type="Pfam" id="PF17782"/>
    </source>
</evidence>
<dbReference type="Pfam" id="PF17782">
    <property type="entry name" value="WHD_DprA"/>
    <property type="match status" value="1"/>
</dbReference>
<evidence type="ECO:0000256" key="1">
    <source>
        <dbReference type="ARBA" id="ARBA00006525"/>
    </source>
</evidence>
<dbReference type="Proteomes" id="UP000052022">
    <property type="component" value="Unassembled WGS sequence"/>
</dbReference>
<dbReference type="InterPro" id="IPR057666">
    <property type="entry name" value="DrpA_SLOG"/>
</dbReference>
<accession>A0A0P1G178</accession>
<dbReference type="AlphaFoldDB" id="A0A0P1G178"/>
<keyword evidence="6" id="KW-1185">Reference proteome</keyword>
<reference evidence="5 6" key="1">
    <citation type="submission" date="2015-09" db="EMBL/GenBank/DDBJ databases">
        <authorList>
            <consortium name="Swine Surveillance"/>
        </authorList>
    </citation>
    <scope>NUCLEOTIDE SEQUENCE [LARGE SCALE GENOMIC DNA]</scope>
    <source>
        <strain evidence="5 6">CECT 7557</strain>
    </source>
</reference>
<dbReference type="InterPro" id="IPR041614">
    <property type="entry name" value="DprA_WH"/>
</dbReference>
<feature type="region of interest" description="Disordered" evidence="2">
    <location>
        <begin position="335"/>
        <end position="355"/>
    </location>
</feature>
<gene>
    <name evidence="5" type="ORF">TRM7557_00425</name>
</gene>
<dbReference type="GO" id="GO:0009294">
    <property type="term" value="P:DNA-mediated transformation"/>
    <property type="evidence" value="ECO:0007669"/>
    <property type="project" value="InterPro"/>
</dbReference>
<feature type="domain" description="DprA winged helix" evidence="4">
    <location>
        <begin position="317"/>
        <end position="377"/>
    </location>
</feature>
<dbReference type="EMBL" id="CYSD01000012">
    <property type="protein sequence ID" value="CUH75515.1"/>
    <property type="molecule type" value="Genomic_DNA"/>
</dbReference>
<dbReference type="Gene3D" id="3.40.50.450">
    <property type="match status" value="1"/>
</dbReference>
<dbReference type="SUPFAM" id="SSF102405">
    <property type="entry name" value="MCP/YpsA-like"/>
    <property type="match status" value="1"/>
</dbReference>
<comment type="similarity">
    <text evidence="1">Belongs to the DprA/Smf family.</text>
</comment>
<dbReference type="Pfam" id="PF21102">
    <property type="entry name" value="DprA_N"/>
    <property type="match status" value="1"/>
</dbReference>
<evidence type="ECO:0000313" key="6">
    <source>
        <dbReference type="Proteomes" id="UP000052022"/>
    </source>
</evidence>
<feature type="domain" description="Smf/DprA SLOG" evidence="3">
    <location>
        <begin position="89"/>
        <end position="295"/>
    </location>
</feature>
<organism evidence="5 6">
    <name type="scientific">Tritonibacter multivorans</name>
    <dbReference type="NCBI Taxonomy" id="928856"/>
    <lineage>
        <taxon>Bacteria</taxon>
        <taxon>Pseudomonadati</taxon>
        <taxon>Pseudomonadota</taxon>
        <taxon>Alphaproteobacteria</taxon>
        <taxon>Rhodobacterales</taxon>
        <taxon>Paracoccaceae</taxon>
        <taxon>Tritonibacter</taxon>
    </lineage>
</organism>
<dbReference type="NCBIfam" id="TIGR00732">
    <property type="entry name" value="dprA"/>
    <property type="match status" value="1"/>
</dbReference>
<sequence>MTGEAHSSYHPPLPPTTEDQRYSWLRLLRSRRIGVSTFYRLMAEYGTAQNVLDALPKVAAEAGVKGYKTCPEAILDAEIAKAKAAKARLLCFGDPDYPPLLMQLKTAPPVLWAVGDLSLLHRSAIAMVGARNASSLGLRMARALARDLGELGQVVTSGLARGIDAAAHQACVDTGTIAVLGGGVDVVYPSENADLAAEIREKGLLLSEQPMGLAPQARHFPARNRIIAGLSAATVVVEAAAKSGSLITARDALDMGRDVLAVPGHPMDARASGCNILIREGATLVRDARDVVDALPAPQQPRPPLGRKPALADLPPQPERRSLRETAALHGTILSRTAPSPTPQHHIVADSTTDPRAALRALTELEMGDDIDRAEDGTIRRK</sequence>
<dbReference type="OrthoDB" id="9785707at2"/>
<name>A0A0P1G178_9RHOB</name>
<dbReference type="PANTHER" id="PTHR43022:SF1">
    <property type="entry name" value="PROTEIN SMF"/>
    <property type="match status" value="1"/>
</dbReference>
<dbReference type="InterPro" id="IPR003488">
    <property type="entry name" value="DprA"/>
</dbReference>
<evidence type="ECO:0000259" key="3">
    <source>
        <dbReference type="Pfam" id="PF02481"/>
    </source>
</evidence>
<evidence type="ECO:0000313" key="5">
    <source>
        <dbReference type="EMBL" id="CUH75515.1"/>
    </source>
</evidence>